<dbReference type="InterPro" id="IPR036388">
    <property type="entry name" value="WH-like_DNA-bd_sf"/>
</dbReference>
<dbReference type="InterPro" id="IPR000847">
    <property type="entry name" value="LysR_HTH_N"/>
</dbReference>
<evidence type="ECO:0000256" key="4">
    <source>
        <dbReference type="ARBA" id="ARBA00023163"/>
    </source>
</evidence>
<evidence type="ECO:0000256" key="1">
    <source>
        <dbReference type="ARBA" id="ARBA00009437"/>
    </source>
</evidence>
<dbReference type="CDD" id="cd08422">
    <property type="entry name" value="PBP2_CrgA_like"/>
    <property type="match status" value="1"/>
</dbReference>
<keyword evidence="7" id="KW-1185">Reference proteome</keyword>
<dbReference type="SUPFAM" id="SSF46785">
    <property type="entry name" value="Winged helix' DNA-binding domain"/>
    <property type="match status" value="1"/>
</dbReference>
<dbReference type="AlphaFoldDB" id="A0A432UYY8"/>
<keyword evidence="3" id="KW-0238">DNA-binding</keyword>
<organism evidence="6 7">
    <name type="scientific">Borborobacter arsenicus</name>
    <dbReference type="NCBI Taxonomy" id="1851146"/>
    <lineage>
        <taxon>Bacteria</taxon>
        <taxon>Pseudomonadati</taxon>
        <taxon>Pseudomonadota</taxon>
        <taxon>Alphaproteobacteria</taxon>
        <taxon>Hyphomicrobiales</taxon>
        <taxon>Phyllobacteriaceae</taxon>
        <taxon>Borborobacter</taxon>
    </lineage>
</organism>
<accession>A0A432UYY8</accession>
<evidence type="ECO:0000313" key="6">
    <source>
        <dbReference type="EMBL" id="RUM95146.1"/>
    </source>
</evidence>
<dbReference type="InterPro" id="IPR058163">
    <property type="entry name" value="LysR-type_TF_proteobact-type"/>
</dbReference>
<proteinExistence type="inferred from homology"/>
<dbReference type="EMBL" id="RKST01000069">
    <property type="protein sequence ID" value="RUM95146.1"/>
    <property type="molecule type" value="Genomic_DNA"/>
</dbReference>
<dbReference type="SUPFAM" id="SSF53850">
    <property type="entry name" value="Periplasmic binding protein-like II"/>
    <property type="match status" value="1"/>
</dbReference>
<evidence type="ECO:0000259" key="5">
    <source>
        <dbReference type="PROSITE" id="PS50931"/>
    </source>
</evidence>
<dbReference type="Pfam" id="PF03466">
    <property type="entry name" value="LysR_substrate"/>
    <property type="match status" value="1"/>
</dbReference>
<dbReference type="Pfam" id="PF00126">
    <property type="entry name" value="HTH_1"/>
    <property type="match status" value="1"/>
</dbReference>
<comment type="similarity">
    <text evidence="1">Belongs to the LysR transcriptional regulatory family.</text>
</comment>
<sequence>MKQARTGGHTVSGLSPGRLERLDSTSIASLRIFLLVVANQSFSKTARQLQIAPSTVSKHVDMLEQTLNTALVRRTTRQLSITDDGAVFYEHCKSVLATLDEVVGNFAGAPAELEGWIRMVAPPSFAMTVLADRLPEFQAQHPRLALDVHTTTAKINLIREGVDVAIWLQDAGETYLRSIRLAPNPCVWCVSPDYIERHGKPSTPADLATHSCLKGIGTPFQDHWPIRSGTKVGRVAIDSSFATDNGEVLRKTCLAGLGIAGFYLYHVADDLRKGRLVEVLADYQADISSIYAVMPHRRLLPAKVRAFVEFLRKITSDLPRRVS</sequence>
<protein>
    <submittedName>
        <fullName evidence="6">LysR family transcriptional regulator</fullName>
    </submittedName>
</protein>
<dbReference type="FunFam" id="1.10.10.10:FF:000001">
    <property type="entry name" value="LysR family transcriptional regulator"/>
    <property type="match status" value="1"/>
</dbReference>
<keyword evidence="4" id="KW-0804">Transcription</keyword>
<dbReference type="GO" id="GO:0003700">
    <property type="term" value="F:DNA-binding transcription factor activity"/>
    <property type="evidence" value="ECO:0007669"/>
    <property type="project" value="InterPro"/>
</dbReference>
<dbReference type="Gene3D" id="3.40.190.290">
    <property type="match status" value="1"/>
</dbReference>
<name>A0A432UYY8_9HYPH</name>
<dbReference type="Gene3D" id="1.10.10.10">
    <property type="entry name" value="Winged helix-like DNA-binding domain superfamily/Winged helix DNA-binding domain"/>
    <property type="match status" value="1"/>
</dbReference>
<keyword evidence="2" id="KW-0805">Transcription regulation</keyword>
<feature type="domain" description="HTH lysR-type" evidence="5">
    <location>
        <begin position="25"/>
        <end position="82"/>
    </location>
</feature>
<dbReference type="PANTHER" id="PTHR30537:SF35">
    <property type="entry name" value="TRANSCRIPTIONAL REGULATORY PROTEIN"/>
    <property type="match status" value="1"/>
</dbReference>
<evidence type="ECO:0000313" key="7">
    <source>
        <dbReference type="Proteomes" id="UP000281647"/>
    </source>
</evidence>
<dbReference type="GO" id="GO:0006351">
    <property type="term" value="P:DNA-templated transcription"/>
    <property type="evidence" value="ECO:0007669"/>
    <property type="project" value="TreeGrafter"/>
</dbReference>
<gene>
    <name evidence="6" type="ORF">EET67_24895</name>
</gene>
<evidence type="ECO:0000256" key="3">
    <source>
        <dbReference type="ARBA" id="ARBA00023125"/>
    </source>
</evidence>
<reference evidence="6 7" key="1">
    <citation type="submission" date="2018-11" db="EMBL/GenBank/DDBJ databases">
        <title>Pseudaminobacter arsenicus sp. nov., an arsenic-resistant bacterium isolated from arsenic-rich aquifers.</title>
        <authorList>
            <person name="Mu Y."/>
        </authorList>
    </citation>
    <scope>NUCLEOTIDE SEQUENCE [LARGE SCALE GENOMIC DNA]</scope>
    <source>
        <strain evidence="6 7">CB3</strain>
    </source>
</reference>
<dbReference type="Proteomes" id="UP000281647">
    <property type="component" value="Unassembled WGS sequence"/>
</dbReference>
<dbReference type="InterPro" id="IPR005119">
    <property type="entry name" value="LysR_subst-bd"/>
</dbReference>
<comment type="caution">
    <text evidence="6">The sequence shown here is derived from an EMBL/GenBank/DDBJ whole genome shotgun (WGS) entry which is preliminary data.</text>
</comment>
<dbReference type="PANTHER" id="PTHR30537">
    <property type="entry name" value="HTH-TYPE TRANSCRIPTIONAL REGULATOR"/>
    <property type="match status" value="1"/>
</dbReference>
<dbReference type="GO" id="GO:0043565">
    <property type="term" value="F:sequence-specific DNA binding"/>
    <property type="evidence" value="ECO:0007669"/>
    <property type="project" value="TreeGrafter"/>
</dbReference>
<dbReference type="OrthoDB" id="9786526at2"/>
<dbReference type="PROSITE" id="PS50931">
    <property type="entry name" value="HTH_LYSR"/>
    <property type="match status" value="1"/>
</dbReference>
<dbReference type="InterPro" id="IPR036390">
    <property type="entry name" value="WH_DNA-bd_sf"/>
</dbReference>
<evidence type="ECO:0000256" key="2">
    <source>
        <dbReference type="ARBA" id="ARBA00023015"/>
    </source>
</evidence>